<dbReference type="GO" id="GO:0008270">
    <property type="term" value="F:zinc ion binding"/>
    <property type="evidence" value="ECO:0007669"/>
    <property type="project" value="UniProtKB-KW"/>
</dbReference>
<keyword evidence="6 12" id="KW-0862">Zinc</keyword>
<evidence type="ECO:0000256" key="1">
    <source>
        <dbReference type="ARBA" id="ARBA00004123"/>
    </source>
</evidence>
<dbReference type="EMBL" id="CAJPDQ010000001">
    <property type="protein sequence ID" value="CAF9903804.1"/>
    <property type="molecule type" value="Genomic_DNA"/>
</dbReference>
<dbReference type="GO" id="GO:0005634">
    <property type="term" value="C:nucleus"/>
    <property type="evidence" value="ECO:0007669"/>
    <property type="project" value="UniProtKB-SubCell"/>
</dbReference>
<evidence type="ECO:0000256" key="6">
    <source>
        <dbReference type="ARBA" id="ARBA00022833"/>
    </source>
</evidence>
<evidence type="ECO:0000256" key="12">
    <source>
        <dbReference type="RuleBase" id="RU367080"/>
    </source>
</evidence>
<dbReference type="GO" id="GO:0008420">
    <property type="term" value="F:RNA polymerase II CTD heptapeptide repeat phosphatase activity"/>
    <property type="evidence" value="ECO:0007669"/>
    <property type="project" value="UniProtKB-UniRule"/>
</dbReference>
<sequence length="272" mass="30767">MSTDSKMPKSILKKSSKTSEDANAARNRELAMHHALVIQRQKDVESAILDSVEALIEYPKNTMNPAHPDSSDIEDVKKHFAAFRPSDFDSVVEERNLDEKCGYVLCPRPRIKQNTSAKYRLLQGQNLRVVKTSELEKWCSKDCAKRALYLRVQLNEASPWERSASVDGKLELYGEAQALHTNEVVDHMVKDLQRLALERGDITNSFRTNSVGGDLQERFENMTIDQPIPPNLAEQAAYEHIEGYKYGMAGTRNTDPLDLDMIKDDGDIIDSI</sequence>
<dbReference type="Proteomes" id="UP000664169">
    <property type="component" value="Unassembled WGS sequence"/>
</dbReference>
<evidence type="ECO:0000256" key="10">
    <source>
        <dbReference type="ARBA" id="ARBA00048336"/>
    </source>
</evidence>
<comment type="caution">
    <text evidence="15">The sequence shown here is derived from an EMBL/GenBank/DDBJ whole genome shotgun (WGS) entry which is preliminary data.</text>
</comment>
<protein>
    <recommendedName>
        <fullName evidence="12">RNA polymerase II subunit B1 CTD phosphatase RPAP2 homolog</fullName>
        <ecNumber evidence="12">3.1.3.16</ecNumber>
    </recommendedName>
</protein>
<comment type="catalytic activity">
    <reaction evidence="9 12">
        <text>O-phospho-L-seryl-[protein] + H2O = L-seryl-[protein] + phosphate</text>
        <dbReference type="Rhea" id="RHEA:20629"/>
        <dbReference type="Rhea" id="RHEA-COMP:9863"/>
        <dbReference type="Rhea" id="RHEA-COMP:11604"/>
        <dbReference type="ChEBI" id="CHEBI:15377"/>
        <dbReference type="ChEBI" id="CHEBI:29999"/>
        <dbReference type="ChEBI" id="CHEBI:43474"/>
        <dbReference type="ChEBI" id="CHEBI:83421"/>
        <dbReference type="EC" id="3.1.3.16"/>
    </reaction>
</comment>
<dbReference type="AlphaFoldDB" id="A0A8H3I805"/>
<keyword evidence="7 12" id="KW-0904">Protein phosphatase</keyword>
<evidence type="ECO:0000256" key="11">
    <source>
        <dbReference type="PROSITE-ProRule" id="PRU00812"/>
    </source>
</evidence>
<feature type="region of interest" description="Disordered" evidence="13">
    <location>
        <begin position="1"/>
        <end position="24"/>
    </location>
</feature>
<evidence type="ECO:0000313" key="16">
    <source>
        <dbReference type="Proteomes" id="UP000664169"/>
    </source>
</evidence>
<evidence type="ECO:0000256" key="9">
    <source>
        <dbReference type="ARBA" id="ARBA00047761"/>
    </source>
</evidence>
<dbReference type="Gene3D" id="1.25.40.820">
    <property type="match status" value="1"/>
</dbReference>
<evidence type="ECO:0000256" key="7">
    <source>
        <dbReference type="ARBA" id="ARBA00022912"/>
    </source>
</evidence>
<feature type="domain" description="RTR1-type" evidence="14">
    <location>
        <begin position="78"/>
        <end position="163"/>
    </location>
</feature>
<comment type="function">
    <text evidence="12">Putative RNA polymerase II subunit B1 C-terminal domain (CTD) phosphatase involved in RNA polymerase II transcription regulation.</text>
</comment>
<comment type="similarity">
    <text evidence="2 11 12">Belongs to the RPAP2 family.</text>
</comment>
<dbReference type="InterPro" id="IPR007308">
    <property type="entry name" value="Rtr1/RPAP2_dom"/>
</dbReference>
<evidence type="ECO:0000256" key="5">
    <source>
        <dbReference type="ARBA" id="ARBA00022801"/>
    </source>
</evidence>
<keyword evidence="16" id="KW-1185">Reference proteome</keyword>
<evidence type="ECO:0000313" key="15">
    <source>
        <dbReference type="EMBL" id="CAF9903804.1"/>
    </source>
</evidence>
<evidence type="ECO:0000259" key="14">
    <source>
        <dbReference type="PROSITE" id="PS51479"/>
    </source>
</evidence>
<name>A0A8H3I805_9LECA</name>
<dbReference type="InterPro" id="IPR038534">
    <property type="entry name" value="Rtr1/RPAP2_sf"/>
</dbReference>
<comment type="catalytic activity">
    <reaction evidence="10 12">
        <text>O-phospho-L-threonyl-[protein] + H2O = L-threonyl-[protein] + phosphate</text>
        <dbReference type="Rhea" id="RHEA:47004"/>
        <dbReference type="Rhea" id="RHEA-COMP:11060"/>
        <dbReference type="Rhea" id="RHEA-COMP:11605"/>
        <dbReference type="ChEBI" id="CHEBI:15377"/>
        <dbReference type="ChEBI" id="CHEBI:30013"/>
        <dbReference type="ChEBI" id="CHEBI:43474"/>
        <dbReference type="ChEBI" id="CHEBI:61977"/>
        <dbReference type="EC" id="3.1.3.16"/>
    </reaction>
</comment>
<keyword evidence="5 12" id="KW-0378">Hydrolase</keyword>
<dbReference type="PANTHER" id="PTHR14732:SF0">
    <property type="entry name" value="RNA POLYMERASE II SUBUNIT B1 CTD PHOSPHATASE RPAP2-RELATED"/>
    <property type="match status" value="1"/>
</dbReference>
<reference evidence="15" key="1">
    <citation type="submission" date="2021-03" db="EMBL/GenBank/DDBJ databases">
        <authorList>
            <person name="Tagirdzhanova G."/>
        </authorList>
    </citation>
    <scope>NUCLEOTIDE SEQUENCE</scope>
</reference>
<evidence type="ECO:0000256" key="8">
    <source>
        <dbReference type="ARBA" id="ARBA00023242"/>
    </source>
</evidence>
<dbReference type="InterPro" id="IPR039693">
    <property type="entry name" value="Rtr1/RPAP2"/>
</dbReference>
<keyword evidence="8 12" id="KW-0539">Nucleus</keyword>
<keyword evidence="3 12" id="KW-0479">Metal-binding</keyword>
<comment type="subcellular location">
    <subcellularLocation>
        <location evidence="1 12">Nucleus</location>
    </subcellularLocation>
</comment>
<keyword evidence="4 12" id="KW-0863">Zinc-finger</keyword>
<accession>A0A8H3I805</accession>
<dbReference type="EC" id="3.1.3.16" evidence="12"/>
<evidence type="ECO:0000256" key="2">
    <source>
        <dbReference type="ARBA" id="ARBA00005676"/>
    </source>
</evidence>
<evidence type="ECO:0000256" key="3">
    <source>
        <dbReference type="ARBA" id="ARBA00022723"/>
    </source>
</evidence>
<dbReference type="Pfam" id="PF04181">
    <property type="entry name" value="RPAP2_Rtr1"/>
    <property type="match status" value="1"/>
</dbReference>
<gene>
    <name evidence="15" type="ORF">GOMPHAMPRED_000555</name>
</gene>
<dbReference type="GO" id="GO:0005737">
    <property type="term" value="C:cytoplasm"/>
    <property type="evidence" value="ECO:0007669"/>
    <property type="project" value="TreeGrafter"/>
</dbReference>
<dbReference type="OrthoDB" id="2590500at2759"/>
<organism evidence="15 16">
    <name type="scientific">Gomphillus americanus</name>
    <dbReference type="NCBI Taxonomy" id="1940652"/>
    <lineage>
        <taxon>Eukaryota</taxon>
        <taxon>Fungi</taxon>
        <taxon>Dikarya</taxon>
        <taxon>Ascomycota</taxon>
        <taxon>Pezizomycotina</taxon>
        <taxon>Lecanoromycetes</taxon>
        <taxon>OSLEUM clade</taxon>
        <taxon>Ostropomycetidae</taxon>
        <taxon>Ostropales</taxon>
        <taxon>Graphidaceae</taxon>
        <taxon>Gomphilloideae</taxon>
        <taxon>Gomphillus</taxon>
    </lineage>
</organism>
<dbReference type="PANTHER" id="PTHR14732">
    <property type="entry name" value="RNA POLYMERASE II SUBUNIT B1 CTD PHOSPHATASE RPAP2-RELATED"/>
    <property type="match status" value="1"/>
</dbReference>
<dbReference type="PROSITE" id="PS51479">
    <property type="entry name" value="ZF_RTR1"/>
    <property type="match status" value="1"/>
</dbReference>
<dbReference type="GO" id="GO:0043175">
    <property type="term" value="F:RNA polymerase core enzyme binding"/>
    <property type="evidence" value="ECO:0007669"/>
    <property type="project" value="UniProtKB-UniRule"/>
</dbReference>
<proteinExistence type="inferred from homology"/>
<evidence type="ECO:0000256" key="13">
    <source>
        <dbReference type="SAM" id="MobiDB-lite"/>
    </source>
</evidence>
<evidence type="ECO:0000256" key="4">
    <source>
        <dbReference type="ARBA" id="ARBA00022771"/>
    </source>
</evidence>